<evidence type="ECO:0000313" key="1">
    <source>
        <dbReference type="EMBL" id="CBL17787.1"/>
    </source>
</evidence>
<reference evidence="1" key="2">
    <citation type="submission" date="2010-03" db="EMBL/GenBank/DDBJ databases">
        <authorList>
            <person name="Pajon A."/>
        </authorList>
    </citation>
    <scope>NUCLEOTIDE SEQUENCE</scope>
    <source>
        <strain evidence="1">Type strain: 18P13</strain>
    </source>
</reference>
<dbReference type="KEGG" id="rch:RUM_17170"/>
<dbReference type="STRING" id="213810.RUM_17170"/>
<dbReference type="Proteomes" id="UP000007054">
    <property type="component" value="Chromosome"/>
</dbReference>
<dbReference type="EMBL" id="FP929052">
    <property type="protein sequence ID" value="CBL17787.1"/>
    <property type="molecule type" value="Genomic_DNA"/>
</dbReference>
<accession>D4LDU2</accession>
<sequence>MNGVETWNRVEAYCKGACKKSRTTSEFVTKFKEMGKVGAIKPKYMANPEHKAHRLVMPDGTVLESDSIREFNAEILQDDEVRKTIETDYCLIVFLVRERIEREKAIATASEEEEENEED</sequence>
<proteinExistence type="predicted"/>
<name>D4LDU2_RUMC1</name>
<evidence type="ECO:0000313" key="2">
    <source>
        <dbReference type="Proteomes" id="UP000007054"/>
    </source>
</evidence>
<gene>
    <name evidence="1" type="ordered locus">RUM_17170</name>
</gene>
<organism evidence="1 2">
    <name type="scientific">Ruminococcus champanellensis (strain DSM 18848 / JCM 17042 / KCTC 15320 / 18P13)</name>
    <dbReference type="NCBI Taxonomy" id="213810"/>
    <lineage>
        <taxon>Bacteria</taxon>
        <taxon>Bacillati</taxon>
        <taxon>Bacillota</taxon>
        <taxon>Clostridia</taxon>
        <taxon>Eubacteriales</taxon>
        <taxon>Oscillospiraceae</taxon>
        <taxon>Ruminococcus</taxon>
    </lineage>
</organism>
<protein>
    <submittedName>
        <fullName evidence="1">Uncharacterized protein</fullName>
    </submittedName>
</protein>
<dbReference type="AlphaFoldDB" id="D4LDU2"/>
<keyword evidence="2" id="KW-1185">Reference proteome</keyword>
<dbReference type="HOGENOM" id="CLU_2059705_0_0_9"/>
<reference evidence="1" key="1">
    <citation type="submission" date="2010-03" db="EMBL/GenBank/DDBJ databases">
        <title>The genome sequence of Ruminococcus sp. 18P13.</title>
        <authorList>
            <consortium name="metaHIT consortium -- http://www.metahit.eu/"/>
            <person name="Pajon A."/>
            <person name="Turner K."/>
            <person name="Parkhill J."/>
            <person name="Bernalier A."/>
        </authorList>
    </citation>
    <scope>NUCLEOTIDE SEQUENCE [LARGE SCALE GENOMIC DNA]</scope>
    <source>
        <strain evidence="1">Type strain: 18P13</strain>
    </source>
</reference>